<evidence type="ECO:0000259" key="3">
    <source>
        <dbReference type="PROSITE" id="PS50977"/>
    </source>
</evidence>
<dbReference type="Proteomes" id="UP000240608">
    <property type="component" value="Unassembled WGS sequence"/>
</dbReference>
<evidence type="ECO:0000313" key="5">
    <source>
        <dbReference type="Proteomes" id="UP000240608"/>
    </source>
</evidence>
<proteinExistence type="predicted"/>
<evidence type="ECO:0000256" key="1">
    <source>
        <dbReference type="ARBA" id="ARBA00023125"/>
    </source>
</evidence>
<dbReference type="Pfam" id="PF00440">
    <property type="entry name" value="TetR_N"/>
    <property type="match status" value="1"/>
</dbReference>
<protein>
    <recommendedName>
        <fullName evidence="3">HTH tetR-type domain-containing protein</fullName>
    </recommendedName>
</protein>
<dbReference type="Gene3D" id="1.10.357.10">
    <property type="entry name" value="Tetracycline Repressor, domain 2"/>
    <property type="match status" value="1"/>
</dbReference>
<feature type="DNA-binding region" description="H-T-H motif" evidence="2">
    <location>
        <begin position="43"/>
        <end position="62"/>
    </location>
</feature>
<reference evidence="4 5" key="1">
    <citation type="submission" date="2018-03" db="EMBL/GenBank/DDBJ databases">
        <title>Cross-interface Injection: A General Nanoliter Liquid Handling Method Applied to Single Cells Genome Amplification Automated Nanoliter Liquid Handling Applied to Single Cell Multiple Displacement Amplification.</title>
        <authorList>
            <person name="Yun J."/>
            <person name="Xu P."/>
            <person name="Xu J."/>
            <person name="Dai X."/>
            <person name="Wang Y."/>
            <person name="Zheng X."/>
            <person name="Cao C."/>
            <person name="Yi Q."/>
            <person name="Zhu Y."/>
            <person name="Wang L."/>
            <person name="Dong Z."/>
            <person name="Huang Y."/>
            <person name="Huang L."/>
            <person name="Du W."/>
        </authorList>
    </citation>
    <scope>NUCLEOTIDE SEQUENCE [LARGE SCALE GENOMIC DNA]</scope>
    <source>
        <strain evidence="4 5">Z-D1-2</strain>
    </source>
</reference>
<accession>A0A2T4DV92</accession>
<dbReference type="InterPro" id="IPR001647">
    <property type="entry name" value="HTH_TetR"/>
</dbReference>
<dbReference type="EMBL" id="PYVU01000006">
    <property type="protein sequence ID" value="PTB97734.1"/>
    <property type="molecule type" value="Genomic_DNA"/>
</dbReference>
<dbReference type="PRINTS" id="PR00455">
    <property type="entry name" value="HTHTETR"/>
</dbReference>
<dbReference type="GO" id="GO:0003677">
    <property type="term" value="F:DNA binding"/>
    <property type="evidence" value="ECO:0007669"/>
    <property type="project" value="UniProtKB-UniRule"/>
</dbReference>
<comment type="caution">
    <text evidence="4">The sequence shown here is derived from an EMBL/GenBank/DDBJ whole genome shotgun (WGS) entry which is preliminary data.</text>
</comment>
<evidence type="ECO:0000256" key="2">
    <source>
        <dbReference type="PROSITE-ProRule" id="PRU00335"/>
    </source>
</evidence>
<name>A0A2T4DV92_9BACT</name>
<sequence>QKIKPLMVKEEFSVRDRKAAKLKLLILSHTKELLVRKNFNDIHVTEICKSVGISKVTFFRYFPQKEDILLYGMRIWAFETSIKIKDKALEGLKAVTFIFERYGELCEKYNSMVLHLIKYYAVAETVLKPISIKKAEKILLYPQNADIQNFEVLAFDKLLEKHLLEAIFKTEVTRSSDVNDMVRMLLTITYGSILVAKMKQLPVKALLKKNITAVLETF</sequence>
<evidence type="ECO:0000313" key="4">
    <source>
        <dbReference type="EMBL" id="PTB97734.1"/>
    </source>
</evidence>
<feature type="domain" description="HTH tetR-type" evidence="3">
    <location>
        <begin position="20"/>
        <end position="80"/>
    </location>
</feature>
<keyword evidence="1 2" id="KW-0238">DNA-binding</keyword>
<feature type="non-terminal residue" evidence="4">
    <location>
        <position position="1"/>
    </location>
</feature>
<dbReference type="PROSITE" id="PS50977">
    <property type="entry name" value="HTH_TETR_2"/>
    <property type="match status" value="1"/>
</dbReference>
<dbReference type="InterPro" id="IPR009057">
    <property type="entry name" value="Homeodomain-like_sf"/>
</dbReference>
<dbReference type="AlphaFoldDB" id="A0A2T4DV92"/>
<organism evidence="4 5">
    <name type="scientific">Marivirga lumbricoides</name>
    <dbReference type="NCBI Taxonomy" id="1046115"/>
    <lineage>
        <taxon>Bacteria</taxon>
        <taxon>Pseudomonadati</taxon>
        <taxon>Bacteroidota</taxon>
        <taxon>Cytophagia</taxon>
        <taxon>Cytophagales</taxon>
        <taxon>Marivirgaceae</taxon>
        <taxon>Marivirga</taxon>
    </lineage>
</organism>
<dbReference type="SUPFAM" id="SSF46689">
    <property type="entry name" value="Homeodomain-like"/>
    <property type="match status" value="1"/>
</dbReference>
<gene>
    <name evidence="4" type="ORF">C9994_01330</name>
</gene>